<evidence type="ECO:0000313" key="2">
    <source>
        <dbReference type="EMBL" id="KDR60946.1"/>
    </source>
</evidence>
<accession>A0ABR4S5M9</accession>
<proteinExistence type="predicted"/>
<comment type="caution">
    <text evidence="2">The sequence shown here is derived from an EMBL/GenBank/DDBJ whole genome shotgun (WGS) entry which is preliminary data.</text>
</comment>
<keyword evidence="3" id="KW-1185">Reference proteome</keyword>
<dbReference type="Pfam" id="PF14216">
    <property type="entry name" value="DUF4326"/>
    <property type="match status" value="1"/>
</dbReference>
<dbReference type="Proteomes" id="UP000027443">
    <property type="component" value="Unassembled WGS sequence"/>
</dbReference>
<protein>
    <recommendedName>
        <fullName evidence="1">DUF4326 domain-containing protein</fullName>
    </recommendedName>
</protein>
<gene>
    <name evidence="2" type="ORF">DC60_02890</name>
</gene>
<feature type="domain" description="DUF4326" evidence="1">
    <location>
        <begin position="2"/>
        <end position="48"/>
    </location>
</feature>
<sequence>MEAVELFVATLRGPVGRAYAVAFAHVLRGADLVCTCPLGEPCHADVLLRLANDGDPIRTLENLEGPR</sequence>
<dbReference type="InterPro" id="IPR025475">
    <property type="entry name" value="DUF4326"/>
</dbReference>
<reference evidence="2 3" key="1">
    <citation type="submission" date="2014-03" db="EMBL/GenBank/DDBJ databases">
        <title>Genome Sequence of Streptomyces wadayamensis A23 strain, an endophytic actinobacteria from Citrus reticulata.</title>
        <authorList>
            <person name="de Oliveira L.G."/>
            <person name="Tormet G.D."/>
            <person name="Marcon J."/>
            <person name="Samborsky M."/>
            <person name="Araujo W.L."/>
            <person name="de Azevedo J.L."/>
        </authorList>
    </citation>
    <scope>NUCLEOTIDE SEQUENCE [LARGE SCALE GENOMIC DNA]</scope>
    <source>
        <strain evidence="2 3">A23</strain>
    </source>
</reference>
<organism evidence="2 3">
    <name type="scientific">Streptomyces wadayamensis</name>
    <dbReference type="NCBI Taxonomy" id="141454"/>
    <lineage>
        <taxon>Bacteria</taxon>
        <taxon>Bacillati</taxon>
        <taxon>Actinomycetota</taxon>
        <taxon>Actinomycetes</taxon>
        <taxon>Kitasatosporales</taxon>
        <taxon>Streptomycetaceae</taxon>
        <taxon>Streptomyces</taxon>
    </lineage>
</organism>
<dbReference type="EMBL" id="JHDU01000036">
    <property type="protein sequence ID" value="KDR60946.1"/>
    <property type="molecule type" value="Genomic_DNA"/>
</dbReference>
<evidence type="ECO:0000313" key="3">
    <source>
        <dbReference type="Proteomes" id="UP000027443"/>
    </source>
</evidence>
<name>A0ABR4S5M9_9ACTN</name>
<evidence type="ECO:0000259" key="1">
    <source>
        <dbReference type="Pfam" id="PF14216"/>
    </source>
</evidence>